<evidence type="ECO:0000256" key="3">
    <source>
        <dbReference type="RuleBase" id="RU000454"/>
    </source>
</evidence>
<evidence type="ECO:0000256" key="1">
    <source>
        <dbReference type="ARBA" id="ARBA00007447"/>
    </source>
</evidence>
<accession>A0AAE1Z4E0</accession>
<evidence type="ECO:0000313" key="5">
    <source>
        <dbReference type="EMBL" id="KAK4467361.1"/>
    </source>
</evidence>
<dbReference type="Gene3D" id="2.40.70.10">
    <property type="entry name" value="Acid Proteases"/>
    <property type="match status" value="1"/>
</dbReference>
<protein>
    <recommendedName>
        <fullName evidence="4">Peptidase A1 domain-containing protein</fullName>
    </recommendedName>
</protein>
<organism evidence="5 6">
    <name type="scientific">Schistosoma mekongi</name>
    <name type="common">Parasitic worm</name>
    <dbReference type="NCBI Taxonomy" id="38744"/>
    <lineage>
        <taxon>Eukaryota</taxon>
        <taxon>Metazoa</taxon>
        <taxon>Spiralia</taxon>
        <taxon>Lophotrochozoa</taxon>
        <taxon>Platyhelminthes</taxon>
        <taxon>Trematoda</taxon>
        <taxon>Digenea</taxon>
        <taxon>Strigeidida</taxon>
        <taxon>Schistosomatoidea</taxon>
        <taxon>Schistosomatidae</taxon>
        <taxon>Schistosoma</taxon>
    </lineage>
</organism>
<evidence type="ECO:0000313" key="6">
    <source>
        <dbReference type="Proteomes" id="UP001292079"/>
    </source>
</evidence>
<dbReference type="InterPro" id="IPR021109">
    <property type="entry name" value="Peptidase_aspartic_dom_sf"/>
</dbReference>
<dbReference type="PRINTS" id="PR00792">
    <property type="entry name" value="PEPSIN"/>
</dbReference>
<dbReference type="SUPFAM" id="SSF50630">
    <property type="entry name" value="Acid proteases"/>
    <property type="match status" value="1"/>
</dbReference>
<name>A0AAE1Z4E0_SCHME</name>
<keyword evidence="3" id="KW-0378">Hydrolase</keyword>
<dbReference type="GO" id="GO:0004190">
    <property type="term" value="F:aspartic-type endopeptidase activity"/>
    <property type="evidence" value="ECO:0007669"/>
    <property type="project" value="UniProtKB-KW"/>
</dbReference>
<dbReference type="FunFam" id="2.40.70.10:FF:000008">
    <property type="entry name" value="Cathepsin D"/>
    <property type="match status" value="1"/>
</dbReference>
<keyword evidence="2" id="KW-1015">Disulfide bond</keyword>
<dbReference type="PANTHER" id="PTHR47966">
    <property type="entry name" value="BETA-SITE APP-CLEAVING ENZYME, ISOFORM A-RELATED"/>
    <property type="match status" value="1"/>
</dbReference>
<reference evidence="5" key="2">
    <citation type="journal article" date="2023" name="Infect Dis Poverty">
        <title>Chromosome-scale genome of the human blood fluke Schistosoma mekongi and its implications for public health.</title>
        <authorList>
            <person name="Zhou M."/>
            <person name="Xu L."/>
            <person name="Xu D."/>
            <person name="Chen W."/>
            <person name="Khan J."/>
            <person name="Hu Y."/>
            <person name="Huang H."/>
            <person name="Wei H."/>
            <person name="Zhang Y."/>
            <person name="Chusongsang P."/>
            <person name="Tanasarnprasert K."/>
            <person name="Hu X."/>
            <person name="Limpanont Y."/>
            <person name="Lv Z."/>
        </authorList>
    </citation>
    <scope>NUCLEOTIDE SEQUENCE</scope>
    <source>
        <strain evidence="5">LV_2022a</strain>
    </source>
</reference>
<dbReference type="InterPro" id="IPR033121">
    <property type="entry name" value="PEPTIDASE_A1"/>
</dbReference>
<dbReference type="Proteomes" id="UP001292079">
    <property type="component" value="Unassembled WGS sequence"/>
</dbReference>
<dbReference type="Pfam" id="PF00026">
    <property type="entry name" value="Asp"/>
    <property type="match status" value="1"/>
</dbReference>
<sequence length="247" mass="28192">MKVTRLPSKLPNTSGMILLTILVLLPCLFCEIVRVPLHPVRRSTSWLRISTNYFQLSNRLMINASTTKHETTSEQLINFRNLQYYGEVSVGTPPQRLRVLFDTGSTDTWLASRRCWFLDIFCWLFSFYDSAKSSTYKSDGSSFDVKYLYGSFSGIWSIDTIWINSLVIRNQAFAEMTNIFNWDYFIGEYDGIIGMSCSRVSTYANIPMFPNILANGVNMDPIFSFYLNRDDGASVGGEMILGGVDRK</sequence>
<gene>
    <name evidence="5" type="ORF">MN116_008870</name>
</gene>
<evidence type="ECO:0000259" key="4">
    <source>
        <dbReference type="PROSITE" id="PS51767"/>
    </source>
</evidence>
<reference evidence="5" key="1">
    <citation type="submission" date="2022-04" db="EMBL/GenBank/DDBJ databases">
        <authorList>
            <person name="Xu L."/>
            <person name="Lv Z."/>
        </authorList>
    </citation>
    <scope>NUCLEOTIDE SEQUENCE</scope>
    <source>
        <strain evidence="5">LV_2022a</strain>
    </source>
</reference>
<feature type="disulfide bond" evidence="2">
    <location>
        <begin position="115"/>
        <end position="122"/>
    </location>
</feature>
<keyword evidence="6" id="KW-1185">Reference proteome</keyword>
<comment type="similarity">
    <text evidence="1 3">Belongs to the peptidase A1 family.</text>
</comment>
<dbReference type="PANTHER" id="PTHR47966:SF51">
    <property type="entry name" value="BETA-SITE APP-CLEAVING ENZYME, ISOFORM A-RELATED"/>
    <property type="match status" value="1"/>
</dbReference>
<evidence type="ECO:0000256" key="2">
    <source>
        <dbReference type="PIRSR" id="PIRSR601461-2"/>
    </source>
</evidence>
<feature type="domain" description="Peptidase A1" evidence="4">
    <location>
        <begin position="84"/>
        <end position="247"/>
    </location>
</feature>
<dbReference type="EMBL" id="JALJAT010000159">
    <property type="protein sequence ID" value="KAK4467361.1"/>
    <property type="molecule type" value="Genomic_DNA"/>
</dbReference>
<dbReference type="GO" id="GO:0006508">
    <property type="term" value="P:proteolysis"/>
    <property type="evidence" value="ECO:0007669"/>
    <property type="project" value="UniProtKB-KW"/>
</dbReference>
<dbReference type="PROSITE" id="PS00141">
    <property type="entry name" value="ASP_PROTEASE"/>
    <property type="match status" value="1"/>
</dbReference>
<dbReference type="InterPro" id="IPR001969">
    <property type="entry name" value="Aspartic_peptidase_AS"/>
</dbReference>
<proteinExistence type="inferred from homology"/>
<dbReference type="InterPro" id="IPR001461">
    <property type="entry name" value="Aspartic_peptidase_A1"/>
</dbReference>
<keyword evidence="3" id="KW-0064">Aspartyl protease</keyword>
<dbReference type="AlphaFoldDB" id="A0AAE1Z4E0"/>
<comment type="caution">
    <text evidence="5">The sequence shown here is derived from an EMBL/GenBank/DDBJ whole genome shotgun (WGS) entry which is preliminary data.</text>
</comment>
<keyword evidence="3" id="KW-0645">Protease</keyword>
<dbReference type="PROSITE" id="PS51767">
    <property type="entry name" value="PEPTIDASE_A1"/>
    <property type="match status" value="1"/>
</dbReference>